<dbReference type="InterPro" id="IPR004360">
    <property type="entry name" value="Glyas_Fos-R_dOase_dom"/>
</dbReference>
<reference evidence="5 6" key="1">
    <citation type="submission" date="2021-01" db="EMBL/GenBank/DDBJ databases">
        <title>Actinoplanes sp. nov. LDG1-06 isolated from lichen.</title>
        <authorList>
            <person name="Saeng-In P."/>
            <person name="Phongsopitanun W."/>
            <person name="Kanchanasin P."/>
            <person name="Yuki M."/>
            <person name="Kudo T."/>
            <person name="Ohkuma M."/>
            <person name="Tanasupawat S."/>
        </authorList>
    </citation>
    <scope>NUCLEOTIDE SEQUENCE [LARGE SCALE GENOMIC DNA]</scope>
    <source>
        <strain evidence="5 6">LDG1-06</strain>
    </source>
</reference>
<dbReference type="InterPro" id="IPR037523">
    <property type="entry name" value="VOC_core"/>
</dbReference>
<evidence type="ECO:0000256" key="2">
    <source>
        <dbReference type="ARBA" id="ARBA00021572"/>
    </source>
</evidence>
<dbReference type="Gene3D" id="3.10.180.10">
    <property type="entry name" value="2,3-Dihydroxybiphenyl 1,2-Dioxygenase, domain 1"/>
    <property type="match status" value="1"/>
</dbReference>
<accession>A0ABS2A845</accession>
<dbReference type="InterPro" id="IPR000335">
    <property type="entry name" value="Bleomycin-R"/>
</dbReference>
<dbReference type="RefSeq" id="WP_203375942.1">
    <property type="nucleotide sequence ID" value="NZ_JAENHP010000003.1"/>
</dbReference>
<proteinExistence type="inferred from homology"/>
<evidence type="ECO:0000259" key="4">
    <source>
        <dbReference type="PROSITE" id="PS51819"/>
    </source>
</evidence>
<dbReference type="InterPro" id="IPR029068">
    <property type="entry name" value="Glyas_Bleomycin-R_OHBP_Dase"/>
</dbReference>
<gene>
    <name evidence="5" type="ORF">JIG36_10655</name>
</gene>
<dbReference type="EMBL" id="JAENHP010000003">
    <property type="protein sequence ID" value="MBM2616016.1"/>
    <property type="molecule type" value="Genomic_DNA"/>
</dbReference>
<dbReference type="SUPFAM" id="SSF54593">
    <property type="entry name" value="Glyoxalase/Bleomycin resistance protein/Dihydroxybiphenyl dioxygenase"/>
    <property type="match status" value="1"/>
</dbReference>
<evidence type="ECO:0000313" key="6">
    <source>
        <dbReference type="Proteomes" id="UP000632138"/>
    </source>
</evidence>
<evidence type="ECO:0000256" key="1">
    <source>
        <dbReference type="ARBA" id="ARBA00011051"/>
    </source>
</evidence>
<dbReference type="Pfam" id="PF00903">
    <property type="entry name" value="Glyoxalase"/>
    <property type="match status" value="1"/>
</dbReference>
<evidence type="ECO:0000256" key="3">
    <source>
        <dbReference type="ARBA" id="ARBA00023251"/>
    </source>
</evidence>
<name>A0ABS2A845_9ACTN</name>
<organism evidence="5 6">
    <name type="scientific">Paractinoplanes ovalisporus</name>
    <dbReference type="NCBI Taxonomy" id="2810368"/>
    <lineage>
        <taxon>Bacteria</taxon>
        <taxon>Bacillati</taxon>
        <taxon>Actinomycetota</taxon>
        <taxon>Actinomycetes</taxon>
        <taxon>Micromonosporales</taxon>
        <taxon>Micromonosporaceae</taxon>
        <taxon>Paractinoplanes</taxon>
    </lineage>
</organism>
<keyword evidence="6" id="KW-1185">Reference proteome</keyword>
<comment type="caution">
    <text evidence="5">The sequence shown here is derived from an EMBL/GenBank/DDBJ whole genome shotgun (WGS) entry which is preliminary data.</text>
</comment>
<keyword evidence="3" id="KW-0046">Antibiotic resistance</keyword>
<feature type="domain" description="VOC" evidence="4">
    <location>
        <begin position="3"/>
        <end position="115"/>
    </location>
</feature>
<dbReference type="PROSITE" id="PS51819">
    <property type="entry name" value="VOC"/>
    <property type="match status" value="1"/>
</dbReference>
<dbReference type="CDD" id="cd08349">
    <property type="entry name" value="BLMA_like"/>
    <property type="match status" value="1"/>
</dbReference>
<sequence>MAAFESVAPIIPVSDLEAALARYRSLGFTTRSYDGSEPYGFVDRDNVSLHLTESPGHDPLTTASMVYLYVSDADAVHTEWSGAEGRLSPPRDTPWGLREFAYVDPDGTLHRVGSPLR</sequence>
<dbReference type="Proteomes" id="UP000632138">
    <property type="component" value="Unassembled WGS sequence"/>
</dbReference>
<comment type="similarity">
    <text evidence="1">Belongs to the bleomycin resistance protein family.</text>
</comment>
<evidence type="ECO:0000313" key="5">
    <source>
        <dbReference type="EMBL" id="MBM2616016.1"/>
    </source>
</evidence>
<protein>
    <recommendedName>
        <fullName evidence="2">Bleomycin resistance protein</fullName>
    </recommendedName>
</protein>